<protein>
    <recommendedName>
        <fullName evidence="6">FMN dependent NADH:quinone oxidoreductase</fullName>
        <ecNumber evidence="6">1.6.5.-</ecNumber>
    </recommendedName>
    <alternativeName>
        <fullName evidence="6">Azo-dye reductase</fullName>
    </alternativeName>
    <alternativeName>
        <fullName evidence="6">FMN-dependent NADH-azo compound oxidoreductase</fullName>
    </alternativeName>
    <alternativeName>
        <fullName evidence="6">FMN-dependent NADH-azoreductase</fullName>
        <ecNumber evidence="6">1.7.1.17</ecNumber>
    </alternativeName>
</protein>
<comment type="cofactor">
    <cofactor evidence="6">
        <name>FMN</name>
        <dbReference type="ChEBI" id="CHEBI:58210"/>
    </cofactor>
    <text evidence="6">Binds 1 FMN per subunit.</text>
</comment>
<feature type="domain" description="Flavodoxin-like fold" evidence="7">
    <location>
        <begin position="4"/>
        <end position="176"/>
    </location>
</feature>
<dbReference type="SUPFAM" id="SSF52218">
    <property type="entry name" value="Flavoproteins"/>
    <property type="match status" value="1"/>
</dbReference>
<dbReference type="EMBL" id="JACGWT010000001">
    <property type="protein sequence ID" value="MBA8793133.1"/>
    <property type="molecule type" value="Genomic_DNA"/>
</dbReference>
<dbReference type="EC" id="1.6.5.-" evidence="6"/>
<dbReference type="GO" id="GO:0016655">
    <property type="term" value="F:oxidoreductase activity, acting on NAD(P)H, quinone or similar compound as acceptor"/>
    <property type="evidence" value="ECO:0007669"/>
    <property type="project" value="InterPro"/>
</dbReference>
<dbReference type="InterPro" id="IPR029039">
    <property type="entry name" value="Flavoprotein-like_sf"/>
</dbReference>
<keyword evidence="2 6" id="KW-0288">FMN</keyword>
<comment type="caution">
    <text evidence="8">The sequence shown here is derived from an EMBL/GenBank/DDBJ whole genome shotgun (WGS) entry which is preliminary data.</text>
</comment>
<comment type="similarity">
    <text evidence="6">Belongs to the azoreductase type 1 family.</text>
</comment>
<reference evidence="8 9" key="1">
    <citation type="submission" date="2020-07" db="EMBL/GenBank/DDBJ databases">
        <title>Sequencing the genomes of 1000 actinobacteria strains.</title>
        <authorList>
            <person name="Klenk H.-P."/>
        </authorList>
    </citation>
    <scope>NUCLEOTIDE SEQUENCE [LARGE SCALE GENOMIC DNA]</scope>
    <source>
        <strain evidence="8 9">DSM 100723</strain>
    </source>
</reference>
<dbReference type="HAMAP" id="MF_01216">
    <property type="entry name" value="Azoreductase_type1"/>
    <property type="match status" value="1"/>
</dbReference>
<evidence type="ECO:0000256" key="4">
    <source>
        <dbReference type="ARBA" id="ARBA00023027"/>
    </source>
</evidence>
<comment type="caution">
    <text evidence="6">Lacks conserved residue(s) required for the propagation of feature annotation.</text>
</comment>
<comment type="catalytic activity">
    <reaction evidence="6">
        <text>2 a quinone + NADH + H(+) = 2 a 1,4-benzosemiquinone + NAD(+)</text>
        <dbReference type="Rhea" id="RHEA:65952"/>
        <dbReference type="ChEBI" id="CHEBI:15378"/>
        <dbReference type="ChEBI" id="CHEBI:57540"/>
        <dbReference type="ChEBI" id="CHEBI:57945"/>
        <dbReference type="ChEBI" id="CHEBI:132124"/>
        <dbReference type="ChEBI" id="CHEBI:134225"/>
    </reaction>
</comment>
<keyword evidence="1 6" id="KW-0285">Flavoprotein</keyword>
<proteinExistence type="inferred from homology"/>
<keyword evidence="9" id="KW-1185">Reference proteome</keyword>
<comment type="catalytic activity">
    <reaction evidence="5">
        <text>N,N-dimethyl-1,4-phenylenediamine + anthranilate + 2 NAD(+) = 2-(4-dimethylaminophenyl)diazenylbenzoate + 2 NADH + 2 H(+)</text>
        <dbReference type="Rhea" id="RHEA:55872"/>
        <dbReference type="ChEBI" id="CHEBI:15378"/>
        <dbReference type="ChEBI" id="CHEBI:15783"/>
        <dbReference type="ChEBI" id="CHEBI:16567"/>
        <dbReference type="ChEBI" id="CHEBI:57540"/>
        <dbReference type="ChEBI" id="CHEBI:57945"/>
        <dbReference type="ChEBI" id="CHEBI:71579"/>
        <dbReference type="EC" id="1.7.1.17"/>
    </reaction>
    <physiologicalReaction direction="right-to-left" evidence="5">
        <dbReference type="Rhea" id="RHEA:55874"/>
    </physiologicalReaction>
</comment>
<evidence type="ECO:0000256" key="2">
    <source>
        <dbReference type="ARBA" id="ARBA00022643"/>
    </source>
</evidence>
<comment type="function">
    <text evidence="6">Quinone reductase that provides resistance to thiol-specific stress caused by electrophilic quinones.</text>
</comment>
<dbReference type="Proteomes" id="UP000523079">
    <property type="component" value="Unassembled WGS sequence"/>
</dbReference>
<dbReference type="InterPro" id="IPR023048">
    <property type="entry name" value="NADH:quinone_OxRdtase_FMN_depd"/>
</dbReference>
<keyword evidence="4 6" id="KW-0520">NAD</keyword>
<dbReference type="AlphaFoldDB" id="A0A7W3IQ17"/>
<comment type="subunit">
    <text evidence="6">Homodimer.</text>
</comment>
<evidence type="ECO:0000313" key="9">
    <source>
        <dbReference type="Proteomes" id="UP000523079"/>
    </source>
</evidence>
<evidence type="ECO:0000256" key="3">
    <source>
        <dbReference type="ARBA" id="ARBA00023002"/>
    </source>
</evidence>
<dbReference type="GO" id="GO:0010181">
    <property type="term" value="F:FMN binding"/>
    <property type="evidence" value="ECO:0007669"/>
    <property type="project" value="UniProtKB-UniRule"/>
</dbReference>
<name>A0A7W3IQ17_9ACTN</name>
<dbReference type="PANTHER" id="PTHR43741:SF4">
    <property type="entry name" value="FMN-DEPENDENT NADH:QUINONE OXIDOREDUCTASE"/>
    <property type="match status" value="1"/>
</dbReference>
<evidence type="ECO:0000256" key="1">
    <source>
        <dbReference type="ARBA" id="ARBA00022630"/>
    </source>
</evidence>
<dbReference type="GO" id="GO:0009055">
    <property type="term" value="F:electron transfer activity"/>
    <property type="evidence" value="ECO:0007669"/>
    <property type="project" value="UniProtKB-UniRule"/>
</dbReference>
<dbReference type="EC" id="1.7.1.17" evidence="6"/>
<evidence type="ECO:0000256" key="5">
    <source>
        <dbReference type="ARBA" id="ARBA00048542"/>
    </source>
</evidence>
<evidence type="ECO:0000256" key="6">
    <source>
        <dbReference type="HAMAP-Rule" id="MF_01216"/>
    </source>
</evidence>
<organism evidence="8 9">
    <name type="scientific">Microlunatus kandeliicorticis</name>
    <dbReference type="NCBI Taxonomy" id="1759536"/>
    <lineage>
        <taxon>Bacteria</taxon>
        <taxon>Bacillati</taxon>
        <taxon>Actinomycetota</taxon>
        <taxon>Actinomycetes</taxon>
        <taxon>Propionibacteriales</taxon>
        <taxon>Propionibacteriaceae</taxon>
        <taxon>Microlunatus</taxon>
    </lineage>
</organism>
<dbReference type="InterPro" id="IPR003680">
    <property type="entry name" value="Flavodoxin_fold"/>
</dbReference>
<gene>
    <name evidence="6" type="primary">azoR</name>
    <name evidence="8" type="ORF">FHX74_000727</name>
</gene>
<dbReference type="PANTHER" id="PTHR43741">
    <property type="entry name" value="FMN-DEPENDENT NADH-AZOREDUCTASE 1"/>
    <property type="match status" value="1"/>
</dbReference>
<dbReference type="Pfam" id="PF02525">
    <property type="entry name" value="Flavodoxin_2"/>
    <property type="match status" value="1"/>
</dbReference>
<evidence type="ECO:0000259" key="7">
    <source>
        <dbReference type="Pfam" id="PF02525"/>
    </source>
</evidence>
<dbReference type="InterPro" id="IPR050104">
    <property type="entry name" value="FMN-dep_NADH:Q_OxRdtase_AzoR1"/>
</dbReference>
<dbReference type="GO" id="GO:0016652">
    <property type="term" value="F:oxidoreductase activity, acting on NAD(P)H as acceptor"/>
    <property type="evidence" value="ECO:0007669"/>
    <property type="project" value="UniProtKB-UniRule"/>
</dbReference>
<comment type="function">
    <text evidence="6">Also exhibits azoreductase activity. Catalyzes the reductive cleavage of the azo bond in aromatic azo compounds to the corresponding amines.</text>
</comment>
<dbReference type="RefSeq" id="WP_182558677.1">
    <property type="nucleotide sequence ID" value="NZ_JACGWT010000001.1"/>
</dbReference>
<feature type="binding site" evidence="6">
    <location>
        <begin position="16"/>
        <end position="18"/>
    </location>
    <ligand>
        <name>FMN</name>
        <dbReference type="ChEBI" id="CHEBI:58210"/>
    </ligand>
</feature>
<sequence length="218" mass="23039">MPTLLQLDSSADLTASRSRALTAAFAEAWRAAGPDHTVVVRDLHTQPLPHLADSEQHYAADLRRPGSAVPPQADALQRQVLDELLAADALVVGVPTYNYSMPSTLKAWVDCIHVPGVTVSFDGTLHPMAGRPAVLISTAGGTYDAGTPTEDWNHAIPPLQIILGDALGMDVSVIRCTRTLADRVPGLAPEVDRAAAEFETARQEAVAIAQRLAGVVTG</sequence>
<feature type="binding site" evidence="6">
    <location>
        <begin position="138"/>
        <end position="141"/>
    </location>
    <ligand>
        <name>FMN</name>
        <dbReference type="ChEBI" id="CHEBI:58210"/>
    </ligand>
</feature>
<accession>A0A7W3IQ17</accession>
<dbReference type="Gene3D" id="3.40.50.360">
    <property type="match status" value="1"/>
</dbReference>
<evidence type="ECO:0000313" key="8">
    <source>
        <dbReference type="EMBL" id="MBA8793133.1"/>
    </source>
</evidence>
<feature type="binding site" evidence="6">
    <location>
        <position position="10"/>
    </location>
    <ligand>
        <name>FMN</name>
        <dbReference type="ChEBI" id="CHEBI:58210"/>
    </ligand>
</feature>
<keyword evidence="3 6" id="KW-0560">Oxidoreductase</keyword>